<accession>W4F1K9</accession>
<dbReference type="eggNOG" id="ENOG5032YP0">
    <property type="taxonomic scope" value="Bacteria"/>
</dbReference>
<keyword evidence="2" id="KW-1185">Reference proteome</keyword>
<comment type="caution">
    <text evidence="1">The sequence shown here is derived from an EMBL/GenBank/DDBJ whole genome shotgun (WGS) entry which is preliminary data.</text>
</comment>
<organism evidence="1 2">
    <name type="scientific">Viridibacillus arenosi FSL R5-213</name>
    <dbReference type="NCBI Taxonomy" id="1227360"/>
    <lineage>
        <taxon>Bacteria</taxon>
        <taxon>Bacillati</taxon>
        <taxon>Bacillota</taxon>
        <taxon>Bacilli</taxon>
        <taxon>Bacillales</taxon>
        <taxon>Caryophanaceae</taxon>
        <taxon>Viridibacillus</taxon>
    </lineage>
</organism>
<reference evidence="1 2" key="1">
    <citation type="journal article" date="2014" name="BMC Genomics">
        <title>Genomic comparison of sporeforming bacilli isolated from milk.</title>
        <authorList>
            <person name="Moreno Switt A.I."/>
            <person name="Andrus A.D."/>
            <person name="Ranieri M.L."/>
            <person name="Orsi R.H."/>
            <person name="Ivy R."/>
            <person name="den Bakker H.C."/>
            <person name="Martin N.H."/>
            <person name="Wiedmann M."/>
            <person name="Boor K.J."/>
        </authorList>
    </citation>
    <scope>NUCLEOTIDE SEQUENCE [LARGE SCALE GENOMIC DNA]</scope>
    <source>
        <strain evidence="1 2">FSL R5-213</strain>
    </source>
</reference>
<protein>
    <submittedName>
        <fullName evidence="1">Uncharacterized protein</fullName>
    </submittedName>
</protein>
<proteinExistence type="predicted"/>
<gene>
    <name evidence="1" type="ORF">C176_08522</name>
</gene>
<dbReference type="RefSeq" id="WP_038182656.1">
    <property type="nucleotide sequence ID" value="NZ_ASQA01000013.1"/>
</dbReference>
<sequence>MEIRNFFLKKEVFDLGDLTNSPLSYIGGVNNEFMVEVVKKNKKKYVEAGMLNLEGGIIFKVGYKEIGGIPIFDDLATLYAYYVNAIEEFLDEEVANFYYPSQPIEVRLEKNTNGKTKISIDNQELLVSTDLLLNMILSNSESFFKILVNELGLKKYVYELKQIELIKEKLVLFFL</sequence>
<dbReference type="EMBL" id="ASQA01000013">
    <property type="protein sequence ID" value="ETT86743.1"/>
    <property type="molecule type" value="Genomic_DNA"/>
</dbReference>
<evidence type="ECO:0000313" key="2">
    <source>
        <dbReference type="Proteomes" id="UP000019062"/>
    </source>
</evidence>
<evidence type="ECO:0000313" key="1">
    <source>
        <dbReference type="EMBL" id="ETT86743.1"/>
    </source>
</evidence>
<dbReference type="AlphaFoldDB" id="W4F1K9"/>
<name>W4F1K9_9BACL</name>
<dbReference type="Proteomes" id="UP000019062">
    <property type="component" value="Unassembled WGS sequence"/>
</dbReference>